<feature type="domain" description="Hemerythrin-like" evidence="4">
    <location>
        <begin position="17"/>
        <end position="129"/>
    </location>
</feature>
<evidence type="ECO:0000256" key="2">
    <source>
        <dbReference type="ARBA" id="ARBA00022723"/>
    </source>
</evidence>
<name>I4C9G7_DESTA</name>
<dbReference type="Gene3D" id="1.20.120.50">
    <property type="entry name" value="Hemerythrin-like"/>
    <property type="match status" value="1"/>
</dbReference>
<proteinExistence type="inferred from homology"/>
<dbReference type="NCBIfam" id="TIGR02481">
    <property type="entry name" value="hemeryth_dom"/>
    <property type="match status" value="1"/>
</dbReference>
<sequence length="136" mass="15762">MADWISWTSDLTLNVPKIDEQHRELIRQFNDLGEAVWDGKGREAIGDILRFLADYTVKHFRDREPLMDTLSYPNSDAHMKVHAALIEEVSEFIRKVEVGSVESQLVISVVDRLGQWTRQHIRLEDKALGQYVLSKE</sequence>
<dbReference type="CDD" id="cd12107">
    <property type="entry name" value="Hemerythrin"/>
    <property type="match status" value="1"/>
</dbReference>
<dbReference type="InterPro" id="IPR012827">
    <property type="entry name" value="Hemerythrin_metal-bd"/>
</dbReference>
<evidence type="ECO:0000259" key="4">
    <source>
        <dbReference type="Pfam" id="PF01814"/>
    </source>
</evidence>
<dbReference type="STRING" id="706587.Desti_3559"/>
<dbReference type="RefSeq" id="WP_014811339.1">
    <property type="nucleotide sequence ID" value="NC_018025.1"/>
</dbReference>
<reference evidence="6" key="1">
    <citation type="submission" date="2012-06" db="EMBL/GenBank/DDBJ databases">
        <title>Complete sequence of chromosome of Desulfomonile tiedjei DSM 6799.</title>
        <authorList>
            <person name="Lucas S."/>
            <person name="Copeland A."/>
            <person name="Lapidus A."/>
            <person name="Glavina del Rio T."/>
            <person name="Dalin E."/>
            <person name="Tice H."/>
            <person name="Bruce D."/>
            <person name="Goodwin L."/>
            <person name="Pitluck S."/>
            <person name="Peters L."/>
            <person name="Ovchinnikova G."/>
            <person name="Zeytun A."/>
            <person name="Lu M."/>
            <person name="Kyrpides N."/>
            <person name="Mavromatis K."/>
            <person name="Ivanova N."/>
            <person name="Brettin T."/>
            <person name="Detter J.C."/>
            <person name="Han C."/>
            <person name="Larimer F."/>
            <person name="Land M."/>
            <person name="Hauser L."/>
            <person name="Markowitz V."/>
            <person name="Cheng J.-F."/>
            <person name="Hugenholtz P."/>
            <person name="Woyke T."/>
            <person name="Wu D."/>
            <person name="Spring S."/>
            <person name="Schroeder M."/>
            <person name="Brambilla E."/>
            <person name="Klenk H.-P."/>
            <person name="Eisen J.A."/>
        </authorList>
    </citation>
    <scope>NUCLEOTIDE SEQUENCE [LARGE SCALE GENOMIC DNA]</scope>
    <source>
        <strain evidence="6">ATCC 49306 / DSM 6799 / DCB-1</strain>
    </source>
</reference>
<keyword evidence="2" id="KW-0479">Metal-binding</keyword>
<comment type="similarity">
    <text evidence="1">Belongs to the hemerythrin family.</text>
</comment>
<dbReference type="GO" id="GO:0046872">
    <property type="term" value="F:metal ion binding"/>
    <property type="evidence" value="ECO:0007669"/>
    <property type="project" value="UniProtKB-KW"/>
</dbReference>
<dbReference type="AlphaFoldDB" id="I4C9G7"/>
<dbReference type="InterPro" id="IPR035938">
    <property type="entry name" value="Hemerythrin-like_sf"/>
</dbReference>
<evidence type="ECO:0000256" key="1">
    <source>
        <dbReference type="ARBA" id="ARBA00010587"/>
    </source>
</evidence>
<gene>
    <name evidence="5" type="ordered locus">Desti_3559</name>
</gene>
<dbReference type="InterPro" id="IPR012312">
    <property type="entry name" value="Hemerythrin-like"/>
</dbReference>
<evidence type="ECO:0000256" key="3">
    <source>
        <dbReference type="ARBA" id="ARBA00023004"/>
    </source>
</evidence>
<dbReference type="OrthoDB" id="9774644at2"/>
<dbReference type="KEGG" id="dti:Desti_3559"/>
<dbReference type="NCBIfam" id="NF033749">
    <property type="entry name" value="bact_hemeryth"/>
    <property type="match status" value="1"/>
</dbReference>
<dbReference type="HOGENOM" id="CLU_086902_3_1_7"/>
<protein>
    <submittedName>
        <fullName evidence="5">Hemerythrin-like metal-binding domain-containing protein</fullName>
    </submittedName>
</protein>
<dbReference type="PANTHER" id="PTHR37164:SF1">
    <property type="entry name" value="BACTERIOHEMERYTHRIN"/>
    <property type="match status" value="1"/>
</dbReference>
<dbReference type="PANTHER" id="PTHR37164">
    <property type="entry name" value="BACTERIOHEMERYTHRIN"/>
    <property type="match status" value="1"/>
</dbReference>
<evidence type="ECO:0000313" key="6">
    <source>
        <dbReference type="Proteomes" id="UP000006055"/>
    </source>
</evidence>
<accession>I4C9G7</accession>
<evidence type="ECO:0000313" key="5">
    <source>
        <dbReference type="EMBL" id="AFM26208.1"/>
    </source>
</evidence>
<dbReference type="Proteomes" id="UP000006055">
    <property type="component" value="Chromosome"/>
</dbReference>
<dbReference type="SUPFAM" id="SSF47188">
    <property type="entry name" value="Hemerythrin-like"/>
    <property type="match status" value="1"/>
</dbReference>
<dbReference type="eggNOG" id="COG2703">
    <property type="taxonomic scope" value="Bacteria"/>
</dbReference>
<organism evidence="5 6">
    <name type="scientific">Desulfomonile tiedjei (strain ATCC 49306 / DSM 6799 / DCB-1)</name>
    <dbReference type="NCBI Taxonomy" id="706587"/>
    <lineage>
        <taxon>Bacteria</taxon>
        <taxon>Pseudomonadati</taxon>
        <taxon>Thermodesulfobacteriota</taxon>
        <taxon>Desulfomonilia</taxon>
        <taxon>Desulfomonilales</taxon>
        <taxon>Desulfomonilaceae</taxon>
        <taxon>Desulfomonile</taxon>
    </lineage>
</organism>
<keyword evidence="3" id="KW-0408">Iron</keyword>
<dbReference type="Pfam" id="PF01814">
    <property type="entry name" value="Hemerythrin"/>
    <property type="match status" value="1"/>
</dbReference>
<dbReference type="EMBL" id="CP003360">
    <property type="protein sequence ID" value="AFM26208.1"/>
    <property type="molecule type" value="Genomic_DNA"/>
</dbReference>
<dbReference type="InterPro" id="IPR050669">
    <property type="entry name" value="Hemerythrin"/>
</dbReference>
<keyword evidence="6" id="KW-1185">Reference proteome</keyword>